<gene>
    <name evidence="9 12" type="primary">trpD</name>
    <name evidence="12" type="ORF">THIAE_00635</name>
</gene>
<keyword evidence="4 9" id="KW-0808">Transferase</keyword>
<keyword evidence="9" id="KW-0460">Magnesium</keyword>
<dbReference type="InterPro" id="IPR017459">
    <property type="entry name" value="Glycosyl_Trfase_fam3_N_dom"/>
</dbReference>
<accession>W0DT49</accession>
<comment type="caution">
    <text evidence="9">Lacks conserved residue(s) required for the propagation of feature annotation.</text>
</comment>
<comment type="catalytic activity">
    <reaction evidence="7 9">
        <text>N-(5-phospho-beta-D-ribosyl)anthranilate + diphosphate = 5-phospho-alpha-D-ribose 1-diphosphate + anthranilate</text>
        <dbReference type="Rhea" id="RHEA:11768"/>
        <dbReference type="ChEBI" id="CHEBI:16567"/>
        <dbReference type="ChEBI" id="CHEBI:18277"/>
        <dbReference type="ChEBI" id="CHEBI:33019"/>
        <dbReference type="ChEBI" id="CHEBI:58017"/>
        <dbReference type="EC" id="2.4.2.18"/>
    </reaction>
</comment>
<keyword evidence="2 9" id="KW-0028">Amino-acid biosynthesis</keyword>
<dbReference type="Gene3D" id="3.40.1030.10">
    <property type="entry name" value="Nucleoside phosphorylase/phosphoribosyltransferase catalytic domain"/>
    <property type="match status" value="1"/>
</dbReference>
<keyword evidence="13" id="KW-1185">Reference proteome</keyword>
<dbReference type="InterPro" id="IPR005940">
    <property type="entry name" value="Anthranilate_Pribosyl_Tfrase"/>
</dbReference>
<feature type="binding site" evidence="9">
    <location>
        <position position="228"/>
    </location>
    <ligand>
        <name>Mg(2+)</name>
        <dbReference type="ChEBI" id="CHEBI:18420"/>
        <label>1</label>
    </ligand>
</feature>
<feature type="binding site" evidence="9">
    <location>
        <begin position="110"/>
        <end position="118"/>
    </location>
    <ligand>
        <name>5-phospho-alpha-D-ribose 1-diphosphate</name>
        <dbReference type="ChEBI" id="CHEBI:58017"/>
    </ligand>
</feature>
<keyword evidence="9" id="KW-0479">Metal-binding</keyword>
<evidence type="ECO:0000256" key="6">
    <source>
        <dbReference type="ARBA" id="ARBA00023141"/>
    </source>
</evidence>
<evidence type="ECO:0000256" key="2">
    <source>
        <dbReference type="ARBA" id="ARBA00022605"/>
    </source>
</evidence>
<feature type="binding site" evidence="9">
    <location>
        <position position="82"/>
    </location>
    <ligand>
        <name>5-phospho-alpha-D-ribose 1-diphosphate</name>
        <dbReference type="ChEBI" id="CHEBI:58017"/>
    </ligand>
</feature>
<evidence type="ECO:0000259" key="10">
    <source>
        <dbReference type="Pfam" id="PF00591"/>
    </source>
</evidence>
<dbReference type="GO" id="GO:0000162">
    <property type="term" value="P:L-tryptophan biosynthetic process"/>
    <property type="evidence" value="ECO:0007669"/>
    <property type="project" value="UniProtKB-UniRule"/>
</dbReference>
<keyword evidence="3 9" id="KW-0328">Glycosyltransferase</keyword>
<dbReference type="GO" id="GO:0005829">
    <property type="term" value="C:cytosol"/>
    <property type="evidence" value="ECO:0007669"/>
    <property type="project" value="TreeGrafter"/>
</dbReference>
<evidence type="ECO:0000256" key="7">
    <source>
        <dbReference type="ARBA" id="ARBA00052328"/>
    </source>
</evidence>
<keyword evidence="5 9" id="KW-0822">Tryptophan biosynthesis</keyword>
<dbReference type="Pfam" id="PF02885">
    <property type="entry name" value="Glycos_trans_3N"/>
    <property type="match status" value="1"/>
</dbReference>
<feature type="domain" description="Glycosyl transferase family 3 N-terminal" evidence="11">
    <location>
        <begin position="5"/>
        <end position="64"/>
    </location>
</feature>
<dbReference type="HOGENOM" id="CLU_034315_2_1_6"/>
<dbReference type="SUPFAM" id="SSF47648">
    <property type="entry name" value="Nucleoside phosphorylase/phosphoribosyltransferase N-terminal domain"/>
    <property type="match status" value="1"/>
</dbReference>
<evidence type="ECO:0000256" key="8">
    <source>
        <dbReference type="ARBA" id="ARBA00061188"/>
    </source>
</evidence>
<dbReference type="FunCoup" id="W0DT49">
    <property type="interactions" value="371"/>
</dbReference>
<dbReference type="InterPro" id="IPR035902">
    <property type="entry name" value="Nuc_phospho_transferase"/>
</dbReference>
<dbReference type="OrthoDB" id="9806430at2"/>
<feature type="binding site" evidence="9">
    <location>
        <position position="227"/>
    </location>
    <ligand>
        <name>Mg(2+)</name>
        <dbReference type="ChEBI" id="CHEBI:18420"/>
        <label>2</label>
    </ligand>
</feature>
<dbReference type="KEGG" id="tao:THIAE_00635"/>
<feature type="binding site" evidence="9">
    <location>
        <position position="82"/>
    </location>
    <ligand>
        <name>anthranilate</name>
        <dbReference type="ChEBI" id="CHEBI:16567"/>
        <label>1</label>
    </ligand>
</feature>
<organism evidence="12 13">
    <name type="scientific">Thiomicrospira aerophila AL3</name>
    <dbReference type="NCBI Taxonomy" id="717772"/>
    <lineage>
        <taxon>Bacteria</taxon>
        <taxon>Pseudomonadati</taxon>
        <taxon>Pseudomonadota</taxon>
        <taxon>Gammaproteobacteria</taxon>
        <taxon>Thiotrichales</taxon>
        <taxon>Piscirickettsiaceae</taxon>
        <taxon>Thiomicrospira</taxon>
    </lineage>
</organism>
<dbReference type="eggNOG" id="COG0547">
    <property type="taxonomic scope" value="Bacteria"/>
</dbReference>
<dbReference type="GO" id="GO:0000287">
    <property type="term" value="F:magnesium ion binding"/>
    <property type="evidence" value="ECO:0007669"/>
    <property type="project" value="UniProtKB-UniRule"/>
</dbReference>
<evidence type="ECO:0000256" key="9">
    <source>
        <dbReference type="HAMAP-Rule" id="MF_00211"/>
    </source>
</evidence>
<dbReference type="PANTHER" id="PTHR43285:SF2">
    <property type="entry name" value="ANTHRANILATE PHOSPHORIBOSYLTRANSFERASE"/>
    <property type="match status" value="1"/>
</dbReference>
<protein>
    <recommendedName>
        <fullName evidence="9">Anthranilate phosphoribosyltransferase</fullName>
        <ecNumber evidence="9">2.4.2.18</ecNumber>
    </recommendedName>
</protein>
<feature type="binding site" evidence="9">
    <location>
        <begin position="92"/>
        <end position="95"/>
    </location>
    <ligand>
        <name>5-phospho-alpha-D-ribose 1-diphosphate</name>
        <dbReference type="ChEBI" id="CHEBI:58017"/>
    </ligand>
</feature>
<feature type="binding site" evidence="9">
    <location>
        <position position="228"/>
    </location>
    <ligand>
        <name>Mg(2+)</name>
        <dbReference type="ChEBI" id="CHEBI:18420"/>
        <label>2</label>
    </ligand>
</feature>
<comment type="cofactor">
    <cofactor evidence="9">
        <name>Mg(2+)</name>
        <dbReference type="ChEBI" id="CHEBI:18420"/>
    </cofactor>
    <text evidence="9">Binds 2 magnesium ions per monomer.</text>
</comment>
<evidence type="ECO:0000256" key="3">
    <source>
        <dbReference type="ARBA" id="ARBA00022676"/>
    </source>
</evidence>
<evidence type="ECO:0000256" key="1">
    <source>
        <dbReference type="ARBA" id="ARBA00004907"/>
    </source>
</evidence>
<dbReference type="NCBIfam" id="TIGR01245">
    <property type="entry name" value="trpD"/>
    <property type="match status" value="1"/>
</dbReference>
<dbReference type="HAMAP" id="MF_00211">
    <property type="entry name" value="TrpD"/>
    <property type="match status" value="1"/>
</dbReference>
<name>W0DT49_9GAMM</name>
<comment type="similarity">
    <text evidence="8">In the C-terminal section; belongs to the anthranilate phosphoribosyltransferase family.</text>
</comment>
<evidence type="ECO:0000256" key="4">
    <source>
        <dbReference type="ARBA" id="ARBA00022679"/>
    </source>
</evidence>
<comment type="pathway">
    <text evidence="1 9">Amino-acid biosynthesis; L-tryptophan biosynthesis; L-tryptophan from chorismate: step 2/5.</text>
</comment>
<sequence length="339" mass="35170">MLIAQALQVLLKKQDLTGSQMREVMQYLMSGAASDAEIAGLLVALRMKGETIDEIAAAAEVMRSLSVKVSVKDSQGLIDTCGTGGDGANIFNVSTATAFVAAAGGAKVAKHGNRSVSSKSGSADLLEVAGVNLGLTAHQVEACIEQLGVGFMFAPAHHGAMKHVIGVRKALGVRTVFNLLGPLTNPANAPAQVLGVYDRGLLVPFAQVLKQLGSKHVMVVHAADGLDEISVAAPTYVAELRDGVIKEWQINPDEYGMAHNSLLPLAVSSAQESLALIKQAFAGESGPAADIICLNAGAALYVAGQVASFADGVIRAKTLLQDGLAQQKLAQFVEFTQAM</sequence>
<dbReference type="EC" id="2.4.2.18" evidence="9"/>
<comment type="function">
    <text evidence="9">Catalyzes the transfer of the phosphoribosyl group of 5-phosphorylribose-1-pyrophosphate (PRPP) to anthranilate to yield N-(5'-phosphoribosyl)-anthranilate (PRA).</text>
</comment>
<dbReference type="AlphaFoldDB" id="W0DT49"/>
<dbReference type="Pfam" id="PF00591">
    <property type="entry name" value="Glycos_transf_3"/>
    <property type="match status" value="1"/>
</dbReference>
<reference evidence="12 13" key="1">
    <citation type="submission" date="2013-12" db="EMBL/GenBank/DDBJ databases">
        <authorList>
            <consortium name="DOE Joint Genome Institute"/>
            <person name="Kappler U."/>
            <person name="Huntemann M."/>
            <person name="Han J."/>
            <person name="Chen A."/>
            <person name="Kyrpides N."/>
            <person name="Mavromatis K."/>
            <person name="Markowitz V."/>
            <person name="Palaniappan K."/>
            <person name="Ivanova N."/>
            <person name="Schaumberg A."/>
            <person name="Pati A."/>
            <person name="Liolios K."/>
            <person name="Nordberg H.P."/>
            <person name="Cantor M.N."/>
            <person name="Hua S.X."/>
            <person name="Woyke T."/>
        </authorList>
    </citation>
    <scope>NUCLEOTIDE SEQUENCE [LARGE SCALE GENOMIC DNA]</scope>
    <source>
        <strain evidence="13">AL2</strain>
    </source>
</reference>
<dbReference type="InParanoid" id="W0DT49"/>
<dbReference type="SUPFAM" id="SSF52418">
    <property type="entry name" value="Nucleoside phosphorylase/phosphoribosyltransferase catalytic domain"/>
    <property type="match status" value="1"/>
</dbReference>
<evidence type="ECO:0000259" key="11">
    <source>
        <dbReference type="Pfam" id="PF02885"/>
    </source>
</evidence>
<dbReference type="UniPathway" id="UPA00035">
    <property type="reaction ID" value="UER00041"/>
</dbReference>
<feature type="binding site" evidence="9">
    <location>
        <position position="113"/>
    </location>
    <ligand>
        <name>anthranilate</name>
        <dbReference type="ChEBI" id="CHEBI:16567"/>
        <label>1</label>
    </ligand>
</feature>
<dbReference type="Proteomes" id="UP000005380">
    <property type="component" value="Chromosome"/>
</dbReference>
<evidence type="ECO:0000313" key="12">
    <source>
        <dbReference type="EMBL" id="AHF00453.1"/>
    </source>
</evidence>
<feature type="binding site" evidence="9">
    <location>
        <position position="122"/>
    </location>
    <ligand>
        <name>5-phospho-alpha-D-ribose 1-diphosphate</name>
        <dbReference type="ChEBI" id="CHEBI:58017"/>
    </ligand>
</feature>
<evidence type="ECO:0000313" key="13">
    <source>
        <dbReference type="Proteomes" id="UP000005380"/>
    </source>
</evidence>
<feature type="binding site" evidence="9">
    <location>
        <begin position="85"/>
        <end position="86"/>
    </location>
    <ligand>
        <name>5-phospho-alpha-D-ribose 1-diphosphate</name>
        <dbReference type="ChEBI" id="CHEBI:58017"/>
    </ligand>
</feature>
<comment type="similarity">
    <text evidence="9">Belongs to the anthranilate phosphoribosyltransferase family.</text>
</comment>
<dbReference type="FunFam" id="3.40.1030.10:FF:000002">
    <property type="entry name" value="Anthranilate phosphoribosyltransferase"/>
    <property type="match status" value="1"/>
</dbReference>
<feature type="binding site" evidence="9">
    <location>
        <position position="168"/>
    </location>
    <ligand>
        <name>anthranilate</name>
        <dbReference type="ChEBI" id="CHEBI:16567"/>
        <label>2</label>
    </ligand>
</feature>
<dbReference type="PANTHER" id="PTHR43285">
    <property type="entry name" value="ANTHRANILATE PHOSPHORIBOSYLTRANSFERASE"/>
    <property type="match status" value="1"/>
</dbReference>
<dbReference type="InterPro" id="IPR036320">
    <property type="entry name" value="Glycosyl_Trfase_fam3_N_dom_sf"/>
</dbReference>
<dbReference type="RefSeq" id="WP_006459631.1">
    <property type="nucleotide sequence ID" value="NZ_CP007030.1"/>
</dbReference>
<proteinExistence type="inferred from homology"/>
<feature type="binding site" evidence="9">
    <location>
        <position position="94"/>
    </location>
    <ligand>
        <name>Mg(2+)</name>
        <dbReference type="ChEBI" id="CHEBI:18420"/>
        <label>1</label>
    </ligand>
</feature>
<dbReference type="GO" id="GO:0004048">
    <property type="term" value="F:anthranilate phosphoribosyltransferase activity"/>
    <property type="evidence" value="ECO:0007669"/>
    <property type="project" value="UniProtKB-UniRule"/>
</dbReference>
<dbReference type="EMBL" id="CP007030">
    <property type="protein sequence ID" value="AHF00453.1"/>
    <property type="molecule type" value="Genomic_DNA"/>
</dbReference>
<dbReference type="InterPro" id="IPR000312">
    <property type="entry name" value="Glycosyl_Trfase_fam3"/>
</dbReference>
<comment type="subunit">
    <text evidence="9">Homodimer.</text>
</comment>
<feature type="domain" description="Glycosyl transferase family 3" evidence="10">
    <location>
        <begin position="76"/>
        <end position="325"/>
    </location>
</feature>
<dbReference type="Gene3D" id="1.20.970.10">
    <property type="entry name" value="Transferase, Pyrimidine Nucleoside Phosphorylase, Chain C"/>
    <property type="match status" value="1"/>
</dbReference>
<evidence type="ECO:0000256" key="5">
    <source>
        <dbReference type="ARBA" id="ARBA00022822"/>
    </source>
</evidence>
<dbReference type="STRING" id="717772.THIAE_00635"/>
<keyword evidence="6 9" id="KW-0057">Aromatic amino acid biosynthesis</keyword>